<dbReference type="CDD" id="cd00586">
    <property type="entry name" value="4HBT"/>
    <property type="match status" value="2"/>
</dbReference>
<evidence type="ECO:0000256" key="3">
    <source>
        <dbReference type="ARBA" id="ARBA00022801"/>
    </source>
</evidence>
<evidence type="ECO:0000256" key="2">
    <source>
        <dbReference type="ARBA" id="ARBA00022516"/>
    </source>
</evidence>
<dbReference type="InterPro" id="IPR029069">
    <property type="entry name" value="HotDog_dom_sf"/>
</dbReference>
<feature type="domain" description="Acyl-ACP thioesterase N-terminal hotdog" evidence="8">
    <location>
        <begin position="4"/>
        <end position="133"/>
    </location>
</feature>
<dbReference type="OrthoDB" id="9801517at2"/>
<dbReference type="PANTHER" id="PTHR31727:SF6">
    <property type="entry name" value="OLEOYL-ACYL CARRIER PROTEIN THIOESTERASE 1, CHLOROPLASTIC"/>
    <property type="match status" value="1"/>
</dbReference>
<dbReference type="AlphaFoldDB" id="C7XWA4"/>
<comment type="similarity">
    <text evidence="1">Belongs to the acyl-ACP thioesterase family.</text>
</comment>
<evidence type="ECO:0000313" key="11">
    <source>
        <dbReference type="Proteomes" id="UP000003987"/>
    </source>
</evidence>
<dbReference type="GO" id="GO:0000036">
    <property type="term" value="F:acyl carrier activity"/>
    <property type="evidence" value="ECO:0007669"/>
    <property type="project" value="TreeGrafter"/>
</dbReference>
<evidence type="ECO:0000256" key="4">
    <source>
        <dbReference type="ARBA" id="ARBA00022832"/>
    </source>
</evidence>
<organism evidence="10 11">
    <name type="scientific">Limosilactobacillus coleohominis 101-4-CHN</name>
    <dbReference type="NCBI Taxonomy" id="575594"/>
    <lineage>
        <taxon>Bacteria</taxon>
        <taxon>Bacillati</taxon>
        <taxon>Bacillota</taxon>
        <taxon>Bacilli</taxon>
        <taxon>Lactobacillales</taxon>
        <taxon>Lactobacillaceae</taxon>
        <taxon>Limosilactobacillus</taxon>
    </lineage>
</organism>
<dbReference type="STRING" id="575594.HMPREF0501_01169"/>
<evidence type="ECO:0000256" key="7">
    <source>
        <dbReference type="ARBA" id="ARBA00023160"/>
    </source>
</evidence>
<dbReference type="InterPro" id="IPR002864">
    <property type="entry name" value="Acyl-ACP_thioesterase_NHD"/>
</dbReference>
<keyword evidence="4" id="KW-0276">Fatty acid metabolism</keyword>
<keyword evidence="5" id="KW-0809">Transit peptide</keyword>
<keyword evidence="11" id="KW-1185">Reference proteome</keyword>
<proteinExistence type="inferred from homology"/>
<name>C7XWA4_9LACO</name>
<accession>C7XWA4</accession>
<keyword evidence="7" id="KW-0275">Fatty acid biosynthesis</keyword>
<dbReference type="SUPFAM" id="SSF54637">
    <property type="entry name" value="Thioesterase/thiol ester dehydrase-isomerase"/>
    <property type="match status" value="2"/>
</dbReference>
<evidence type="ECO:0000256" key="1">
    <source>
        <dbReference type="ARBA" id="ARBA00006500"/>
    </source>
</evidence>
<dbReference type="InterPro" id="IPR045023">
    <property type="entry name" value="FATA/B"/>
</dbReference>
<protein>
    <submittedName>
        <fullName evidence="10">Acyl-ACP thioesterase</fullName>
    </submittedName>
</protein>
<evidence type="ECO:0000256" key="5">
    <source>
        <dbReference type="ARBA" id="ARBA00022946"/>
    </source>
</evidence>
<evidence type="ECO:0000313" key="10">
    <source>
        <dbReference type="EMBL" id="EEU30164.1"/>
    </source>
</evidence>
<dbReference type="Pfam" id="PF20791">
    <property type="entry name" value="Acyl-ACP_TE_C"/>
    <property type="match status" value="1"/>
</dbReference>
<keyword evidence="3" id="KW-0378">Hydrolase</keyword>
<sequence>MAGQKFILEHQVNYYECDPSGHLSLSMLVALMILASEKQNAQLGVDEHVTKELGGGWVIIDYEGHFQREWPKENEQIKFETAIVAYNKYFVVRQFVIRDYHEQIIGTVNGLFVYMDLSKRRMAKIPEAIMTPYEAASTLRLPKVARPDKVEATDEWRENHYQVRYFDIDYNGHVNNARYFDWMLDTLDHDFLLKHQIMEIRMNYEHEVRPQTEVNSMAITIENNAHEWTTQHQIWVGTQKCATATIKWR</sequence>
<dbReference type="GO" id="GO:0016297">
    <property type="term" value="F:fatty acyl-[ACP] hydrolase activity"/>
    <property type="evidence" value="ECO:0007669"/>
    <property type="project" value="InterPro"/>
</dbReference>
<gene>
    <name evidence="10" type="ORF">HMPREF0501_01169</name>
</gene>
<keyword evidence="2" id="KW-0444">Lipid biosynthesis</keyword>
<dbReference type="Pfam" id="PF01643">
    <property type="entry name" value="Acyl-ACP_TE"/>
    <property type="match status" value="1"/>
</dbReference>
<dbReference type="PANTHER" id="PTHR31727">
    <property type="entry name" value="OLEOYL-ACYL CARRIER PROTEIN THIOESTERASE 1, CHLOROPLASTIC"/>
    <property type="match status" value="1"/>
</dbReference>
<dbReference type="Gene3D" id="3.10.129.10">
    <property type="entry name" value="Hotdog Thioesterase"/>
    <property type="match status" value="1"/>
</dbReference>
<feature type="domain" description="Acyl-ACP thioesterase-like C-terminal" evidence="9">
    <location>
        <begin position="151"/>
        <end position="249"/>
    </location>
</feature>
<evidence type="ECO:0000259" key="9">
    <source>
        <dbReference type="Pfam" id="PF20791"/>
    </source>
</evidence>
<dbReference type="EMBL" id="GG698804">
    <property type="protein sequence ID" value="EEU30164.1"/>
    <property type="molecule type" value="Genomic_DNA"/>
</dbReference>
<dbReference type="RefSeq" id="WP_006917028.1">
    <property type="nucleotide sequence ID" value="NZ_GG698804.1"/>
</dbReference>
<keyword evidence="6" id="KW-0443">Lipid metabolism</keyword>
<reference evidence="10 11" key="1">
    <citation type="submission" date="2009-06" db="EMBL/GenBank/DDBJ databases">
        <title>The Genome Sequence of Lactobacillus coleohominis strain 101-4-CHN.</title>
        <authorList>
            <consortium name="The Broad Institute Genome Sequencing Platform"/>
            <person name="Ward D."/>
            <person name="Young S.K."/>
            <person name="Zeng Q."/>
            <person name="Koehrsen M."/>
            <person name="Alvarado L."/>
            <person name="Berlin A."/>
            <person name="Borenstein D."/>
            <person name="Chen Z."/>
            <person name="Engels R."/>
            <person name="Freedman E."/>
            <person name="Gellesch M."/>
            <person name="Goldberg J."/>
            <person name="Griggs A."/>
            <person name="Gujja S."/>
            <person name="Heiman D."/>
            <person name="Hepburn T."/>
            <person name="Howarth C."/>
            <person name="Jen D."/>
            <person name="Larson L."/>
            <person name="Lewis B."/>
            <person name="Mehta T."/>
            <person name="Park D."/>
            <person name="Pearson M."/>
            <person name="Roberts A."/>
            <person name="Saif S."/>
            <person name="Shea T."/>
            <person name="Shenoy N."/>
            <person name="Sisk P."/>
            <person name="Stolte C."/>
            <person name="Sykes S."/>
            <person name="Walk T."/>
            <person name="White J."/>
            <person name="Yandava C."/>
            <person name="Liu Y."/>
            <person name="Xu Q."/>
            <person name="Lander E."/>
            <person name="Nusbaum C."/>
            <person name="Galagan J."/>
            <person name="Birren B."/>
        </authorList>
    </citation>
    <scope>NUCLEOTIDE SEQUENCE [LARGE SCALE GENOMIC DNA]</scope>
    <source>
        <strain evidence="10 11">101-4-CHN</strain>
    </source>
</reference>
<dbReference type="HOGENOM" id="CLU_045466_2_0_9"/>
<dbReference type="Proteomes" id="UP000003987">
    <property type="component" value="Unassembled WGS sequence"/>
</dbReference>
<dbReference type="eggNOG" id="COG3884">
    <property type="taxonomic scope" value="Bacteria"/>
</dbReference>
<evidence type="ECO:0000259" key="8">
    <source>
        <dbReference type="Pfam" id="PF01643"/>
    </source>
</evidence>
<dbReference type="InterPro" id="IPR049427">
    <property type="entry name" value="Acyl-ACP_TE_C"/>
</dbReference>
<evidence type="ECO:0000256" key="6">
    <source>
        <dbReference type="ARBA" id="ARBA00023098"/>
    </source>
</evidence>